<feature type="transmembrane region" description="Helical" evidence="1">
    <location>
        <begin position="106"/>
        <end position="123"/>
    </location>
</feature>
<keyword evidence="1" id="KW-0472">Membrane</keyword>
<feature type="transmembrane region" description="Helical" evidence="1">
    <location>
        <begin position="192"/>
        <end position="212"/>
    </location>
</feature>
<organism evidence="2 3">
    <name type="scientific">Vallitalea pronyensis</name>
    <dbReference type="NCBI Taxonomy" id="1348613"/>
    <lineage>
        <taxon>Bacteria</taxon>
        <taxon>Bacillati</taxon>
        <taxon>Bacillota</taxon>
        <taxon>Clostridia</taxon>
        <taxon>Lachnospirales</taxon>
        <taxon>Vallitaleaceae</taxon>
        <taxon>Vallitalea</taxon>
    </lineage>
</organism>
<dbReference type="RefSeq" id="WP_212698041.1">
    <property type="nucleotide sequence ID" value="NZ_CP058649.1"/>
</dbReference>
<feature type="transmembrane region" description="Helical" evidence="1">
    <location>
        <begin position="143"/>
        <end position="171"/>
    </location>
</feature>
<name>A0A8J8MJB5_9FIRM</name>
<gene>
    <name evidence="2" type="ORF">HZI73_09665</name>
</gene>
<proteinExistence type="predicted"/>
<sequence length="248" mass="28733">MPFTLAHPAIVLPFGFKKNPYIDFTALFLGAMAPDFEYYYRFRIIRTVGHTIAAQFYYNLPVILILAMVFHYIIKRPLVRHLPAPLNHWYYPLTIERWRLNTWKRWLVVIYSGIAGCFSHLLWDSFTHGTSYFAQRIPLLQRSFLGIPIYSLLQSGSSLIGLIAIVLFVYYMGINNSQLTHKNTYVPSMQKVIYWGGVLLITCLTLLIMHMIKSHILLGNLIVYTINGVFIGICIMSIGMRKKYKILS</sequence>
<accession>A0A8J8MJB5</accession>
<dbReference type="Pfam" id="PF13803">
    <property type="entry name" value="DUF4184"/>
    <property type="match status" value="1"/>
</dbReference>
<dbReference type="InterPro" id="IPR025238">
    <property type="entry name" value="DUF4184"/>
</dbReference>
<evidence type="ECO:0000313" key="2">
    <source>
        <dbReference type="EMBL" id="QUI22551.1"/>
    </source>
</evidence>
<reference evidence="2" key="1">
    <citation type="submission" date="2020-07" db="EMBL/GenBank/DDBJ databases">
        <title>Vallitalea pronyensis genome.</title>
        <authorList>
            <person name="Postec A."/>
        </authorList>
    </citation>
    <scope>NUCLEOTIDE SEQUENCE</scope>
    <source>
        <strain evidence="2">FatNI3</strain>
    </source>
</reference>
<keyword evidence="1" id="KW-0812">Transmembrane</keyword>
<feature type="transmembrane region" description="Helical" evidence="1">
    <location>
        <begin position="218"/>
        <end position="238"/>
    </location>
</feature>
<dbReference type="Proteomes" id="UP000683246">
    <property type="component" value="Chromosome"/>
</dbReference>
<keyword evidence="1" id="KW-1133">Transmembrane helix</keyword>
<dbReference type="EMBL" id="CP058649">
    <property type="protein sequence ID" value="QUI22551.1"/>
    <property type="molecule type" value="Genomic_DNA"/>
</dbReference>
<feature type="transmembrane region" description="Helical" evidence="1">
    <location>
        <begin position="56"/>
        <end position="74"/>
    </location>
</feature>
<evidence type="ECO:0000256" key="1">
    <source>
        <dbReference type="SAM" id="Phobius"/>
    </source>
</evidence>
<dbReference type="KEGG" id="vpy:HZI73_09665"/>
<evidence type="ECO:0000313" key="3">
    <source>
        <dbReference type="Proteomes" id="UP000683246"/>
    </source>
</evidence>
<protein>
    <submittedName>
        <fullName evidence="2">DUF4184 family protein</fullName>
    </submittedName>
</protein>
<dbReference type="AlphaFoldDB" id="A0A8J8MJB5"/>
<keyword evidence="3" id="KW-1185">Reference proteome</keyword>